<dbReference type="InterPro" id="IPR052929">
    <property type="entry name" value="RNase_H-like_EbsB-rel"/>
</dbReference>
<organism evidence="3 4">
    <name type="scientific">Hibiscus sabdariffa</name>
    <name type="common">roselle</name>
    <dbReference type="NCBI Taxonomy" id="183260"/>
    <lineage>
        <taxon>Eukaryota</taxon>
        <taxon>Viridiplantae</taxon>
        <taxon>Streptophyta</taxon>
        <taxon>Embryophyta</taxon>
        <taxon>Tracheophyta</taxon>
        <taxon>Spermatophyta</taxon>
        <taxon>Magnoliopsida</taxon>
        <taxon>eudicotyledons</taxon>
        <taxon>Gunneridae</taxon>
        <taxon>Pentapetalae</taxon>
        <taxon>rosids</taxon>
        <taxon>malvids</taxon>
        <taxon>Malvales</taxon>
        <taxon>Malvaceae</taxon>
        <taxon>Malvoideae</taxon>
        <taxon>Hibiscus</taxon>
    </lineage>
</organism>
<reference evidence="3 4" key="1">
    <citation type="journal article" date="2024" name="G3 (Bethesda)">
        <title>Genome assembly of Hibiscus sabdariffa L. provides insights into metabolisms of medicinal natural products.</title>
        <authorList>
            <person name="Kim T."/>
        </authorList>
    </citation>
    <scope>NUCLEOTIDE SEQUENCE [LARGE SCALE GENOMIC DNA]</scope>
    <source>
        <strain evidence="3">TK-2024</strain>
        <tissue evidence="3">Old leaves</tissue>
    </source>
</reference>
<dbReference type="PANTHER" id="PTHR47074:SF61">
    <property type="entry name" value="RNASE H TYPE-1 DOMAIN-CONTAINING PROTEIN"/>
    <property type="match status" value="1"/>
</dbReference>
<dbReference type="PANTHER" id="PTHR47074">
    <property type="entry name" value="BNAC02G40300D PROTEIN"/>
    <property type="match status" value="1"/>
</dbReference>
<protein>
    <recommendedName>
        <fullName evidence="5">RNase H type-1 domain-containing protein</fullName>
    </recommendedName>
</protein>
<sequence>MGWRIGSGENINVWSEPWLPGPNGGFVRNQSINCNYTRVSDLIDAPTATWKVDVLEALFDEDHVQRICAIPLSTSGLHDELFWRYDGTGYYIVKSDYRLLREEIPNTSGMSASSSLHLSKFFSELWAITLPAKVKISVWRIVNNFMPTFDNLHGRRLVVVNCCPIYKSSVETIEHTMRDLFLRENEMLSSQACLRPLRSHEDWRALSADMVKCNFDAAYESLSMKSISGVICRDSDGCVLAACSTPHWFVAGPFHAEALACLVAVKFAGDLGFSRVIVEGER</sequence>
<gene>
    <name evidence="3" type="ORF">V6N12_037994</name>
</gene>
<comment type="caution">
    <text evidence="3">The sequence shown here is derived from an EMBL/GenBank/DDBJ whole genome shotgun (WGS) entry which is preliminary data.</text>
</comment>
<evidence type="ECO:0000313" key="4">
    <source>
        <dbReference type="Proteomes" id="UP001472677"/>
    </source>
</evidence>
<dbReference type="CDD" id="cd06222">
    <property type="entry name" value="RNase_H_like"/>
    <property type="match status" value="1"/>
</dbReference>
<dbReference type="InterPro" id="IPR026960">
    <property type="entry name" value="RVT-Znf"/>
</dbReference>
<dbReference type="EMBL" id="JBBPBM010000130">
    <property type="protein sequence ID" value="KAK8505117.1"/>
    <property type="molecule type" value="Genomic_DNA"/>
</dbReference>
<name>A0ABR2BDH5_9ROSI</name>
<evidence type="ECO:0000313" key="3">
    <source>
        <dbReference type="EMBL" id="KAK8505117.1"/>
    </source>
</evidence>
<dbReference type="Pfam" id="PF13966">
    <property type="entry name" value="zf-RVT"/>
    <property type="match status" value="1"/>
</dbReference>
<keyword evidence="4" id="KW-1185">Reference proteome</keyword>
<feature type="domain" description="RNase H type-1" evidence="1">
    <location>
        <begin position="214"/>
        <end position="280"/>
    </location>
</feature>
<proteinExistence type="predicted"/>
<evidence type="ECO:0000259" key="1">
    <source>
        <dbReference type="Pfam" id="PF13456"/>
    </source>
</evidence>
<evidence type="ECO:0000259" key="2">
    <source>
        <dbReference type="Pfam" id="PF13966"/>
    </source>
</evidence>
<evidence type="ECO:0008006" key="5">
    <source>
        <dbReference type="Google" id="ProtNLM"/>
    </source>
</evidence>
<feature type="domain" description="Reverse transcriptase zinc-binding" evidence="2">
    <location>
        <begin position="91"/>
        <end position="177"/>
    </location>
</feature>
<accession>A0ABR2BDH5</accession>
<dbReference type="Pfam" id="PF13456">
    <property type="entry name" value="RVT_3"/>
    <property type="match status" value="1"/>
</dbReference>
<dbReference type="Proteomes" id="UP001472677">
    <property type="component" value="Unassembled WGS sequence"/>
</dbReference>
<dbReference type="InterPro" id="IPR002156">
    <property type="entry name" value="RNaseH_domain"/>
</dbReference>
<dbReference type="InterPro" id="IPR044730">
    <property type="entry name" value="RNase_H-like_dom_plant"/>
</dbReference>